<dbReference type="EMBL" id="MHTJ01000003">
    <property type="protein sequence ID" value="OHA58622.1"/>
    <property type="molecule type" value="Genomic_DNA"/>
</dbReference>
<evidence type="ECO:0008006" key="4">
    <source>
        <dbReference type="Google" id="ProtNLM"/>
    </source>
</evidence>
<dbReference type="STRING" id="1802438.A2571_02535"/>
<proteinExistence type="predicted"/>
<comment type="caution">
    <text evidence="2">The sequence shown here is derived from an EMBL/GenBank/DDBJ whole genome shotgun (WGS) entry which is preliminary data.</text>
</comment>
<dbReference type="AlphaFoldDB" id="A0A1G2QF41"/>
<feature type="transmembrane region" description="Helical" evidence="1">
    <location>
        <begin position="66"/>
        <end position="88"/>
    </location>
</feature>
<accession>A0A1G2QF41</accession>
<dbReference type="Proteomes" id="UP000177043">
    <property type="component" value="Unassembled WGS sequence"/>
</dbReference>
<evidence type="ECO:0000313" key="3">
    <source>
        <dbReference type="Proteomes" id="UP000177043"/>
    </source>
</evidence>
<keyword evidence="1" id="KW-0812">Transmembrane</keyword>
<evidence type="ECO:0000313" key="2">
    <source>
        <dbReference type="EMBL" id="OHA58622.1"/>
    </source>
</evidence>
<keyword evidence="1" id="KW-1133">Transmembrane helix</keyword>
<sequence length="444" mass="47946">MSEELTNNHKKSLREILPKGNGRSYRRSIPFNPGTIGQEEEGVNNHIAGDAEAILRSRRMPKIPKYLIWGLGLAFIIIIVFVVSSVFAQATVYISPKQAKINLTETFTAYQSAAAGELEFGTITNSISEAVVVKASGTKDVAEKATGQITIFNDFSSEPQTLIAKTRFETSDGKIFRITKEVVVPGQKIETGKSTPGQVTTTVVADVAGAEYNVGPAEFTIPGFKDTPRYDKFSARSKTAMVGGLVGKTSTISETDRQDAEAELKQKLATKSGDKSAITVPSGQILFKDSLLTSTTFETKAGSKSGEAQVVGTLTYTGIVFNEEKLAGYLASRYIPDYDDEPVTIANEDALNLTIVDKDKIDPQALTEINIKAGGTAYLIWQVDIAGFKKALTGYNKGNFEMALADFPAIESAKLKLSPPWASSIPDDTEKITIEEVLQGETAK</sequence>
<reference evidence="2 3" key="1">
    <citation type="journal article" date="2016" name="Nat. Commun.">
        <title>Thousands of microbial genomes shed light on interconnected biogeochemical processes in an aquifer system.</title>
        <authorList>
            <person name="Anantharaman K."/>
            <person name="Brown C.T."/>
            <person name="Hug L.A."/>
            <person name="Sharon I."/>
            <person name="Castelle C.J."/>
            <person name="Probst A.J."/>
            <person name="Thomas B.C."/>
            <person name="Singh A."/>
            <person name="Wilkins M.J."/>
            <person name="Karaoz U."/>
            <person name="Brodie E.L."/>
            <person name="Williams K.H."/>
            <person name="Hubbard S.S."/>
            <person name="Banfield J.F."/>
        </authorList>
    </citation>
    <scope>NUCLEOTIDE SEQUENCE [LARGE SCALE GENOMIC DNA]</scope>
</reference>
<gene>
    <name evidence="2" type="ORF">A2571_02535</name>
</gene>
<organism evidence="2 3">
    <name type="scientific">Candidatus Vogelbacteria bacterium RIFOXYD1_FULL_44_32</name>
    <dbReference type="NCBI Taxonomy" id="1802438"/>
    <lineage>
        <taxon>Bacteria</taxon>
        <taxon>Candidatus Vogeliibacteriota</taxon>
    </lineage>
</organism>
<name>A0A1G2QF41_9BACT</name>
<evidence type="ECO:0000256" key="1">
    <source>
        <dbReference type="SAM" id="Phobius"/>
    </source>
</evidence>
<keyword evidence="1" id="KW-0472">Membrane</keyword>
<protein>
    <recommendedName>
        <fullName evidence="4">Baseplate protein J-like domain-containing protein</fullName>
    </recommendedName>
</protein>